<evidence type="ECO:0000313" key="2">
    <source>
        <dbReference type="EMBL" id="BDU50886.1"/>
    </source>
</evidence>
<dbReference type="PROSITE" id="PS51354">
    <property type="entry name" value="GLUTAREDOXIN_2"/>
    <property type="match status" value="1"/>
</dbReference>
<gene>
    <name evidence="2" type="ORF">HLVA_14550</name>
</gene>
<dbReference type="PANTHER" id="PTHR34386">
    <property type="entry name" value="GLUTAREDOXIN"/>
    <property type="match status" value="1"/>
</dbReference>
<dbReference type="InterPro" id="IPR051548">
    <property type="entry name" value="Grx-like_ET"/>
</dbReference>
<reference evidence="2 3" key="1">
    <citation type="submission" date="2022-11" db="EMBL/GenBank/DDBJ databases">
        <title>Haliovirga abyssi gen. nov., sp. nov., a mesophilic fermentative bacterium isolated from the Iheya North hydrothermal field and the proposal of Haliovirgaceae fam. nov.</title>
        <authorList>
            <person name="Miyazaki U."/>
            <person name="Tame A."/>
            <person name="Miyazaki J."/>
            <person name="Takai K."/>
            <person name="Sawayama S."/>
            <person name="Kitajima M."/>
            <person name="Okamoto A."/>
            <person name="Nakagawa S."/>
        </authorList>
    </citation>
    <scope>NUCLEOTIDE SEQUENCE [LARGE SCALE GENOMIC DNA]</scope>
    <source>
        <strain evidence="2 3">IC12</strain>
    </source>
</reference>
<proteinExistence type="predicted"/>
<accession>A0AAU9DBP8</accession>
<dbReference type="EMBL" id="AP027059">
    <property type="protein sequence ID" value="BDU50886.1"/>
    <property type="molecule type" value="Genomic_DNA"/>
</dbReference>
<organism evidence="2 3">
    <name type="scientific">Haliovirga abyssi</name>
    <dbReference type="NCBI Taxonomy" id="2996794"/>
    <lineage>
        <taxon>Bacteria</taxon>
        <taxon>Fusobacteriati</taxon>
        <taxon>Fusobacteriota</taxon>
        <taxon>Fusobacteriia</taxon>
        <taxon>Fusobacteriales</taxon>
        <taxon>Haliovirgaceae</taxon>
        <taxon>Haliovirga</taxon>
    </lineage>
</organism>
<keyword evidence="3" id="KW-1185">Reference proteome</keyword>
<dbReference type="InterPro" id="IPR011767">
    <property type="entry name" value="GLR_AS"/>
</dbReference>
<dbReference type="Proteomes" id="UP001321582">
    <property type="component" value="Chromosome"/>
</dbReference>
<sequence>MSVIVYSTNTCPYCDMTKQFLSEKGVPFNDINVAEDPIAAREMVSKSGQMGVPVIDFNGTIVLGFDRAKLESLI</sequence>
<evidence type="ECO:0000259" key="1">
    <source>
        <dbReference type="PROSITE" id="PS50404"/>
    </source>
</evidence>
<protein>
    <submittedName>
        <fullName evidence="2">NrdH-redoxin</fullName>
    </submittedName>
</protein>
<dbReference type="SUPFAM" id="SSF52833">
    <property type="entry name" value="Thioredoxin-like"/>
    <property type="match status" value="1"/>
</dbReference>
<dbReference type="PROSITE" id="PS50404">
    <property type="entry name" value="GST_NTER"/>
    <property type="match status" value="1"/>
</dbReference>
<dbReference type="PANTHER" id="PTHR34386:SF1">
    <property type="entry name" value="GLUTAREDOXIN-LIKE PROTEIN NRDH"/>
    <property type="match status" value="1"/>
</dbReference>
<dbReference type="PROSITE" id="PS00195">
    <property type="entry name" value="GLUTAREDOXIN_1"/>
    <property type="match status" value="1"/>
</dbReference>
<dbReference type="InterPro" id="IPR036249">
    <property type="entry name" value="Thioredoxin-like_sf"/>
</dbReference>
<dbReference type="InterPro" id="IPR002109">
    <property type="entry name" value="Glutaredoxin"/>
</dbReference>
<dbReference type="NCBIfam" id="TIGR02196">
    <property type="entry name" value="GlrX_YruB"/>
    <property type="match status" value="1"/>
</dbReference>
<dbReference type="InterPro" id="IPR004045">
    <property type="entry name" value="Glutathione_S-Trfase_N"/>
</dbReference>
<dbReference type="CDD" id="cd02976">
    <property type="entry name" value="NrdH"/>
    <property type="match status" value="1"/>
</dbReference>
<evidence type="ECO:0000313" key="3">
    <source>
        <dbReference type="Proteomes" id="UP001321582"/>
    </source>
</evidence>
<feature type="domain" description="GST N-terminal" evidence="1">
    <location>
        <begin position="1"/>
        <end position="74"/>
    </location>
</feature>
<dbReference type="GO" id="GO:0009055">
    <property type="term" value="F:electron transfer activity"/>
    <property type="evidence" value="ECO:0007669"/>
    <property type="project" value="TreeGrafter"/>
</dbReference>
<dbReference type="InterPro" id="IPR011911">
    <property type="entry name" value="GlrX_YruB"/>
</dbReference>
<dbReference type="Gene3D" id="3.40.30.10">
    <property type="entry name" value="Glutaredoxin"/>
    <property type="match status" value="1"/>
</dbReference>
<dbReference type="KEGG" id="haby:HLVA_14550"/>
<dbReference type="AlphaFoldDB" id="A0AAU9DBP8"/>
<dbReference type="GO" id="GO:0045454">
    <property type="term" value="P:cell redox homeostasis"/>
    <property type="evidence" value="ECO:0007669"/>
    <property type="project" value="TreeGrafter"/>
</dbReference>
<dbReference type="RefSeq" id="WP_307903735.1">
    <property type="nucleotide sequence ID" value="NZ_AP027059.1"/>
</dbReference>
<name>A0AAU9DBP8_9FUSO</name>
<dbReference type="Pfam" id="PF00462">
    <property type="entry name" value="Glutaredoxin"/>
    <property type="match status" value="1"/>
</dbReference>